<evidence type="ECO:0000256" key="7">
    <source>
        <dbReference type="SAM" id="MobiDB-lite"/>
    </source>
</evidence>
<dbReference type="GO" id="GO:0005576">
    <property type="term" value="C:extracellular region"/>
    <property type="evidence" value="ECO:0007669"/>
    <property type="project" value="UniProtKB-SubCell"/>
</dbReference>
<dbReference type="Gene3D" id="2.20.100.10">
    <property type="entry name" value="Thrombospondin type-1 (TSP1) repeat"/>
    <property type="match status" value="2"/>
</dbReference>
<dbReference type="AlphaFoldDB" id="A0AAV6FF95"/>
<keyword evidence="2" id="KW-0964">Secreted</keyword>
<dbReference type="InterPro" id="IPR036179">
    <property type="entry name" value="Ig-like_dom_sf"/>
</dbReference>
<evidence type="ECO:0000313" key="10">
    <source>
        <dbReference type="EMBL" id="KAG5261330.1"/>
    </source>
</evidence>
<dbReference type="InterPro" id="IPR000884">
    <property type="entry name" value="TSP1_rpt"/>
</dbReference>
<keyword evidence="11" id="KW-1185">Reference proteome</keyword>
<dbReference type="GO" id="GO:0098632">
    <property type="term" value="F:cell-cell adhesion mediator activity"/>
    <property type="evidence" value="ECO:0007669"/>
    <property type="project" value="TreeGrafter"/>
</dbReference>
<dbReference type="SMART" id="SM00408">
    <property type="entry name" value="IGc2"/>
    <property type="match status" value="1"/>
</dbReference>
<dbReference type="Pfam" id="PF08686">
    <property type="entry name" value="PLAC"/>
    <property type="match status" value="1"/>
</dbReference>
<evidence type="ECO:0000259" key="8">
    <source>
        <dbReference type="PROSITE" id="PS50835"/>
    </source>
</evidence>
<dbReference type="FunFam" id="2.60.40.10:FF:000032">
    <property type="entry name" value="palladin isoform X1"/>
    <property type="match status" value="1"/>
</dbReference>
<proteinExistence type="predicted"/>
<comment type="subcellular location">
    <subcellularLocation>
        <location evidence="1">Secreted</location>
    </subcellularLocation>
</comment>
<dbReference type="PANTHER" id="PTHR10075">
    <property type="entry name" value="BASIGIN RELATED"/>
    <property type="match status" value="1"/>
</dbReference>
<keyword evidence="6" id="KW-0393">Immunoglobulin domain</keyword>
<dbReference type="InterPro" id="IPR036383">
    <property type="entry name" value="TSP1_rpt_sf"/>
</dbReference>
<dbReference type="GO" id="GO:0007411">
    <property type="term" value="P:axon guidance"/>
    <property type="evidence" value="ECO:0007669"/>
    <property type="project" value="TreeGrafter"/>
</dbReference>
<dbReference type="SUPFAM" id="SSF48726">
    <property type="entry name" value="Immunoglobulin"/>
    <property type="match status" value="2"/>
</dbReference>
<organism evidence="10 11">
    <name type="scientific">Alosa alosa</name>
    <name type="common">allis shad</name>
    <dbReference type="NCBI Taxonomy" id="278164"/>
    <lineage>
        <taxon>Eukaryota</taxon>
        <taxon>Metazoa</taxon>
        <taxon>Chordata</taxon>
        <taxon>Craniata</taxon>
        <taxon>Vertebrata</taxon>
        <taxon>Euteleostomi</taxon>
        <taxon>Actinopterygii</taxon>
        <taxon>Neopterygii</taxon>
        <taxon>Teleostei</taxon>
        <taxon>Clupei</taxon>
        <taxon>Clupeiformes</taxon>
        <taxon>Clupeoidei</taxon>
        <taxon>Clupeidae</taxon>
        <taxon>Alosa</taxon>
    </lineage>
</organism>
<dbReference type="GO" id="GO:0030424">
    <property type="term" value="C:axon"/>
    <property type="evidence" value="ECO:0007669"/>
    <property type="project" value="TreeGrafter"/>
</dbReference>
<evidence type="ECO:0000256" key="6">
    <source>
        <dbReference type="ARBA" id="ARBA00023319"/>
    </source>
</evidence>
<dbReference type="FunFam" id="2.20.100.10:FF:000005">
    <property type="entry name" value="ADAM metallopeptidase with thrombospondin type 1 motif 9"/>
    <property type="match status" value="1"/>
</dbReference>
<feature type="region of interest" description="Disordered" evidence="7">
    <location>
        <begin position="166"/>
        <end position="213"/>
    </location>
</feature>
<feature type="compositionally biased region" description="Basic residues" evidence="7">
    <location>
        <begin position="190"/>
        <end position="201"/>
    </location>
</feature>
<dbReference type="Pfam" id="PF07679">
    <property type="entry name" value="I-set"/>
    <property type="match status" value="1"/>
</dbReference>
<dbReference type="InterPro" id="IPR003598">
    <property type="entry name" value="Ig_sub2"/>
</dbReference>
<dbReference type="Gene3D" id="2.60.40.10">
    <property type="entry name" value="Immunoglobulins"/>
    <property type="match status" value="2"/>
</dbReference>
<evidence type="ECO:0000256" key="1">
    <source>
        <dbReference type="ARBA" id="ARBA00004613"/>
    </source>
</evidence>
<dbReference type="GO" id="GO:0007156">
    <property type="term" value="P:homophilic cell adhesion via plasma membrane adhesion molecules"/>
    <property type="evidence" value="ECO:0007669"/>
    <property type="project" value="TreeGrafter"/>
</dbReference>
<feature type="region of interest" description="Disordered" evidence="7">
    <location>
        <begin position="44"/>
        <end position="70"/>
    </location>
</feature>
<evidence type="ECO:0000256" key="5">
    <source>
        <dbReference type="ARBA" id="ARBA00023157"/>
    </source>
</evidence>
<dbReference type="InterPro" id="IPR013783">
    <property type="entry name" value="Ig-like_fold"/>
</dbReference>
<accession>A0AAV6FF95</accession>
<evidence type="ECO:0000256" key="4">
    <source>
        <dbReference type="ARBA" id="ARBA00022737"/>
    </source>
</evidence>
<feature type="compositionally biased region" description="Basic and acidic residues" evidence="7">
    <location>
        <begin position="55"/>
        <end position="67"/>
    </location>
</feature>
<dbReference type="Proteomes" id="UP000823561">
    <property type="component" value="Chromosome 24"/>
</dbReference>
<dbReference type="InterPro" id="IPR007110">
    <property type="entry name" value="Ig-like_dom"/>
</dbReference>
<dbReference type="PROSITE" id="PS50092">
    <property type="entry name" value="TSP1"/>
    <property type="match status" value="2"/>
</dbReference>
<dbReference type="CDD" id="cd00096">
    <property type="entry name" value="Ig"/>
    <property type="match status" value="1"/>
</dbReference>
<sequence length="542" mass="58755">MGYIRIQQVQVSDAGVYTCVAGQAQESFVLKVIGSKRKLAVPQGNLWLPPDDADRDNNDDAGREKKNVQQPGAMAVAAGTVVSEEKARELRASLGRYDTLVQRLLDARDQGSISKELLDAAAEDGGAAMILVAETHVLDEVLRNLSGGQQKDSVLAQLLGELTHSHGENNESTLHLQEEPDASVTSSYQRHLRKPAIHAPRRPSGTASSPLEPVAYVGGPVLVPRKAVRLRLKCQAQGNPEPVLTWAKDGQELQASSRVALLPDGSLLIRSPGDADVGLYTCSAHNHLGSASLSSIVHLADPSCGDDATAGNSSLCLNTSFGSQLCHGQHCPQRWLLSAWSACSAPCGGGVQTRRVTCHGGPEGELRCRGAGKRPPLSQSCNTQPCSHWSSTAWGPCHGHCVGLRQATQHRHVFCQDRNGTRVSHRMCGAFPRLPSQRNCTSQACSIQWRMGPWTQCTATCGRHGFQSRYVACAHSRTGKLAREIHCSWRPRPASWQRCNVQSCGRAGECRDSTRYCEKVRQLDLCPLPQFKSRCCQSCRTT</sequence>
<dbReference type="InterPro" id="IPR010909">
    <property type="entry name" value="PLAC"/>
</dbReference>
<protein>
    <recommendedName>
        <fullName evidence="12">ADAMTS-like protein 3</fullName>
    </recommendedName>
</protein>
<name>A0AAV6FF95_9TELE</name>
<dbReference type="GO" id="GO:0005886">
    <property type="term" value="C:plasma membrane"/>
    <property type="evidence" value="ECO:0007669"/>
    <property type="project" value="TreeGrafter"/>
</dbReference>
<reference evidence="10" key="1">
    <citation type="submission" date="2020-10" db="EMBL/GenBank/DDBJ databases">
        <title>Chromosome-scale genome assembly of the Allis shad, Alosa alosa.</title>
        <authorList>
            <person name="Margot Z."/>
            <person name="Christophe K."/>
            <person name="Cabau C."/>
            <person name="Louis A."/>
            <person name="Berthelot C."/>
            <person name="Parey E."/>
            <person name="Roest Crollius H."/>
            <person name="Montfort J."/>
            <person name="Robinson-Rechavi M."/>
            <person name="Bucao C."/>
            <person name="Bouchez O."/>
            <person name="Gislard M."/>
            <person name="Lluch J."/>
            <person name="Milhes M."/>
            <person name="Lampietro C."/>
            <person name="Lopez Roques C."/>
            <person name="Donnadieu C."/>
            <person name="Braasch I."/>
            <person name="Desvignes T."/>
            <person name="Postlethwait J."/>
            <person name="Bobe J."/>
            <person name="Guiguen Y."/>
        </authorList>
    </citation>
    <scope>NUCLEOTIDE SEQUENCE</scope>
    <source>
        <strain evidence="10">M-15738</strain>
        <tissue evidence="10">Blood</tissue>
    </source>
</reference>
<dbReference type="InterPro" id="IPR013098">
    <property type="entry name" value="Ig_I-set"/>
</dbReference>
<dbReference type="SUPFAM" id="SSF82895">
    <property type="entry name" value="TSP-1 type 1 repeat"/>
    <property type="match status" value="2"/>
</dbReference>
<evidence type="ECO:0000259" key="9">
    <source>
        <dbReference type="PROSITE" id="PS50900"/>
    </source>
</evidence>
<feature type="domain" description="Ig-like" evidence="8">
    <location>
        <begin position="203"/>
        <end position="294"/>
    </location>
</feature>
<dbReference type="GO" id="GO:0070593">
    <property type="term" value="P:dendrite self-avoidance"/>
    <property type="evidence" value="ECO:0007669"/>
    <property type="project" value="TreeGrafter"/>
</dbReference>
<keyword evidence="4" id="KW-0677">Repeat</keyword>
<keyword evidence="5" id="KW-1015">Disulfide bond</keyword>
<dbReference type="EMBL" id="JADWDJ010000024">
    <property type="protein sequence ID" value="KAG5261330.1"/>
    <property type="molecule type" value="Genomic_DNA"/>
</dbReference>
<dbReference type="Pfam" id="PF19030">
    <property type="entry name" value="TSP1_ADAMTS"/>
    <property type="match status" value="2"/>
</dbReference>
<dbReference type="PROSITE" id="PS50900">
    <property type="entry name" value="PLAC"/>
    <property type="match status" value="1"/>
</dbReference>
<feature type="domain" description="PLAC" evidence="9">
    <location>
        <begin position="506"/>
        <end position="542"/>
    </location>
</feature>
<dbReference type="PROSITE" id="PS50835">
    <property type="entry name" value="IG_LIKE"/>
    <property type="match status" value="1"/>
</dbReference>
<evidence type="ECO:0008006" key="12">
    <source>
        <dbReference type="Google" id="ProtNLM"/>
    </source>
</evidence>
<dbReference type="SMART" id="SM00209">
    <property type="entry name" value="TSP1"/>
    <property type="match status" value="3"/>
</dbReference>
<gene>
    <name evidence="10" type="ORF">AALO_G00302760</name>
</gene>
<dbReference type="PANTHER" id="PTHR10075:SF103">
    <property type="entry name" value="ROUNDABOUT HOMOLOG 4"/>
    <property type="match status" value="1"/>
</dbReference>
<evidence type="ECO:0000256" key="3">
    <source>
        <dbReference type="ARBA" id="ARBA00022729"/>
    </source>
</evidence>
<evidence type="ECO:0000313" key="11">
    <source>
        <dbReference type="Proteomes" id="UP000823561"/>
    </source>
</evidence>
<evidence type="ECO:0000256" key="2">
    <source>
        <dbReference type="ARBA" id="ARBA00022525"/>
    </source>
</evidence>
<comment type="caution">
    <text evidence="10">The sequence shown here is derived from an EMBL/GenBank/DDBJ whole genome shotgun (WGS) entry which is preliminary data.</text>
</comment>
<keyword evidence="3" id="KW-0732">Signal</keyword>